<dbReference type="SUPFAM" id="SSF54631">
    <property type="entry name" value="CBS-domain pair"/>
    <property type="match status" value="1"/>
</dbReference>
<dbReference type="InterPro" id="IPR044751">
    <property type="entry name" value="Ion_transp-like_CBS"/>
</dbReference>
<evidence type="ECO:0000256" key="4">
    <source>
        <dbReference type="ARBA" id="ARBA00022692"/>
    </source>
</evidence>
<dbReference type="STRING" id="490188.SAMN04488068_3218"/>
<dbReference type="InterPro" id="IPR000644">
    <property type="entry name" value="CBS_dom"/>
</dbReference>
<feature type="domain" description="CNNM transmembrane" evidence="15">
    <location>
        <begin position="2"/>
        <end position="205"/>
    </location>
</feature>
<dbReference type="GO" id="GO:0005886">
    <property type="term" value="C:plasma membrane"/>
    <property type="evidence" value="ECO:0007669"/>
    <property type="project" value="UniProtKB-SubCell"/>
</dbReference>
<evidence type="ECO:0000256" key="12">
    <source>
        <dbReference type="PROSITE-ProRule" id="PRU01193"/>
    </source>
</evidence>
<evidence type="ECO:0000256" key="6">
    <source>
        <dbReference type="ARBA" id="ARBA00022989"/>
    </source>
</evidence>
<gene>
    <name evidence="16" type="ORF">SAMN04488068_3218</name>
</gene>
<evidence type="ECO:0000256" key="5">
    <source>
        <dbReference type="ARBA" id="ARBA00022737"/>
    </source>
</evidence>
<feature type="domain" description="CBS" evidence="14">
    <location>
        <begin position="210"/>
        <end position="272"/>
    </location>
</feature>
<keyword evidence="6 12" id="KW-1133">Transmembrane helix</keyword>
<evidence type="ECO:0000256" key="3">
    <source>
        <dbReference type="ARBA" id="ARBA00022475"/>
    </source>
</evidence>
<name>A0A1M5RUN7_9GAMM</name>
<keyword evidence="8 12" id="KW-0472">Membrane</keyword>
<sequence length="428" mass="47717">MNDIPLAVLLVALVVCLVLSGFFSGSETGLMTLNRYRLRHRAQQGQRGARMAQDLLRRPDRLIGLILLLNNIVQALVPMLLVGIALRLTGDTETAVLTATVGTALLIFIFAESMPKTLGALHPERIALPAAFLYWPLLRAIGWLVDLVNIVGNRILRLFGVSPEDAAQHSLSAEELRTVVAEAGAMIPQRHQKMLLSILDLEHSTVEDIMVPRNDIVGVDVSEPWDEVRHQIIESQHTRLPVYRGSIDHLLGVVHLRRLMRLAAENRLNLDTLMDYVREPYYIPEGTPLNQQLLNFQNQRRRMGFVVDEYGDIRGLVTLDDILEEVVGEFTTDPGLRVKSFHPDADGSYRVSGSVTLRSLNRHLGWKLPLDGPKTVNGLVMERLEQIPQPGRQIEIEGYLFEITETRANAVKDARITPSGQAGSTIAA</sequence>
<evidence type="ECO:0000256" key="13">
    <source>
        <dbReference type="SAM" id="Phobius"/>
    </source>
</evidence>
<dbReference type="Pfam" id="PF01595">
    <property type="entry name" value="CNNM"/>
    <property type="match status" value="1"/>
</dbReference>
<evidence type="ECO:0000256" key="2">
    <source>
        <dbReference type="ARBA" id="ARBA00006337"/>
    </source>
</evidence>
<dbReference type="RefSeq" id="WP_072899255.1">
    <property type="nucleotide sequence ID" value="NZ_FQWZ01000008.1"/>
</dbReference>
<feature type="transmembrane region" description="Helical" evidence="13">
    <location>
        <begin position="131"/>
        <end position="152"/>
    </location>
</feature>
<keyword evidence="4 12" id="KW-0812">Transmembrane</keyword>
<evidence type="ECO:0000313" key="17">
    <source>
        <dbReference type="Proteomes" id="UP000199758"/>
    </source>
</evidence>
<evidence type="ECO:0000256" key="9">
    <source>
        <dbReference type="ARBA" id="ARBA00037273"/>
    </source>
</evidence>
<keyword evidence="7 11" id="KW-0129">CBS domain</keyword>
<dbReference type="OrthoDB" id="9797674at2"/>
<dbReference type="Pfam" id="PF03471">
    <property type="entry name" value="CorC_HlyC"/>
    <property type="match status" value="1"/>
</dbReference>
<dbReference type="InterPro" id="IPR046342">
    <property type="entry name" value="CBS_dom_sf"/>
</dbReference>
<dbReference type="PROSITE" id="PS51846">
    <property type="entry name" value="CNNM"/>
    <property type="match status" value="1"/>
</dbReference>
<comment type="function">
    <text evidence="9">Plays a role in the transport of magnesium and cobalt ions.</text>
</comment>
<dbReference type="Proteomes" id="UP000199758">
    <property type="component" value="Unassembled WGS sequence"/>
</dbReference>
<keyword evidence="3" id="KW-1003">Cell membrane</keyword>
<dbReference type="SMART" id="SM01091">
    <property type="entry name" value="CorC_HlyC"/>
    <property type="match status" value="1"/>
</dbReference>
<evidence type="ECO:0000313" key="16">
    <source>
        <dbReference type="EMBL" id="SHH30042.1"/>
    </source>
</evidence>
<dbReference type="InterPro" id="IPR005170">
    <property type="entry name" value="Transptr-assoc_dom"/>
</dbReference>
<reference evidence="16 17" key="1">
    <citation type="submission" date="2016-11" db="EMBL/GenBank/DDBJ databases">
        <authorList>
            <person name="Jaros S."/>
            <person name="Januszkiewicz K."/>
            <person name="Wedrychowicz H."/>
        </authorList>
    </citation>
    <scope>NUCLEOTIDE SEQUENCE [LARGE SCALE GENOMIC DNA]</scope>
    <source>
        <strain evidence="16 17">CGMCC 1.7049</strain>
    </source>
</reference>
<dbReference type="FunFam" id="3.10.580.10:FF:000002">
    <property type="entry name" value="Magnesium/cobalt efflux protein CorC"/>
    <property type="match status" value="1"/>
</dbReference>
<dbReference type="Pfam" id="PF00571">
    <property type="entry name" value="CBS"/>
    <property type="match status" value="2"/>
</dbReference>
<feature type="domain" description="CBS" evidence="14">
    <location>
        <begin position="274"/>
        <end position="332"/>
    </location>
</feature>
<evidence type="ECO:0000256" key="11">
    <source>
        <dbReference type="PROSITE-ProRule" id="PRU00703"/>
    </source>
</evidence>
<dbReference type="GO" id="GO:0050660">
    <property type="term" value="F:flavin adenine dinucleotide binding"/>
    <property type="evidence" value="ECO:0007669"/>
    <property type="project" value="InterPro"/>
</dbReference>
<keyword evidence="17" id="KW-1185">Reference proteome</keyword>
<dbReference type="InterPro" id="IPR036318">
    <property type="entry name" value="FAD-bd_PCMH-like_sf"/>
</dbReference>
<comment type="subcellular location">
    <subcellularLocation>
        <location evidence="1">Cell membrane</location>
        <topology evidence="1">Multi-pass membrane protein</topology>
    </subcellularLocation>
</comment>
<evidence type="ECO:0000259" key="15">
    <source>
        <dbReference type="PROSITE" id="PS51846"/>
    </source>
</evidence>
<protein>
    <recommendedName>
        <fullName evidence="10">Magnesium and cobalt efflux protein CorC</fullName>
    </recommendedName>
</protein>
<dbReference type="InterPro" id="IPR016169">
    <property type="entry name" value="FAD-bd_PCMH_sub2"/>
</dbReference>
<dbReference type="Gene3D" id="3.10.580.10">
    <property type="entry name" value="CBS-domain"/>
    <property type="match status" value="1"/>
</dbReference>
<evidence type="ECO:0000256" key="7">
    <source>
        <dbReference type="ARBA" id="ARBA00023122"/>
    </source>
</evidence>
<dbReference type="PROSITE" id="PS51371">
    <property type="entry name" value="CBS"/>
    <property type="match status" value="2"/>
</dbReference>
<dbReference type="EMBL" id="FQWZ01000008">
    <property type="protein sequence ID" value="SHH30042.1"/>
    <property type="molecule type" value="Genomic_DNA"/>
</dbReference>
<dbReference type="AlphaFoldDB" id="A0A1M5RUN7"/>
<dbReference type="SUPFAM" id="SSF56176">
    <property type="entry name" value="FAD-binding/transporter-associated domain-like"/>
    <property type="match status" value="1"/>
</dbReference>
<comment type="similarity">
    <text evidence="2">Belongs to the UPF0053 family.</text>
</comment>
<evidence type="ECO:0000256" key="8">
    <source>
        <dbReference type="ARBA" id="ARBA00023136"/>
    </source>
</evidence>
<dbReference type="InterPro" id="IPR002550">
    <property type="entry name" value="CNNM"/>
</dbReference>
<evidence type="ECO:0000256" key="1">
    <source>
        <dbReference type="ARBA" id="ARBA00004651"/>
    </source>
</evidence>
<evidence type="ECO:0000256" key="10">
    <source>
        <dbReference type="ARBA" id="ARBA00040729"/>
    </source>
</evidence>
<dbReference type="PANTHER" id="PTHR22777">
    <property type="entry name" value="HEMOLYSIN-RELATED"/>
    <property type="match status" value="1"/>
</dbReference>
<feature type="transmembrane region" description="Helical" evidence="13">
    <location>
        <begin position="94"/>
        <end position="111"/>
    </location>
</feature>
<organism evidence="16 17">
    <name type="scientific">Hydrocarboniphaga daqingensis</name>
    <dbReference type="NCBI Taxonomy" id="490188"/>
    <lineage>
        <taxon>Bacteria</taxon>
        <taxon>Pseudomonadati</taxon>
        <taxon>Pseudomonadota</taxon>
        <taxon>Gammaproteobacteria</taxon>
        <taxon>Nevskiales</taxon>
        <taxon>Nevskiaceae</taxon>
        <taxon>Hydrocarboniphaga</taxon>
    </lineage>
</organism>
<accession>A0A1M5RUN7</accession>
<evidence type="ECO:0000259" key="14">
    <source>
        <dbReference type="PROSITE" id="PS51371"/>
    </source>
</evidence>
<keyword evidence="5" id="KW-0677">Repeat</keyword>
<dbReference type="Gene3D" id="3.30.465.10">
    <property type="match status" value="1"/>
</dbReference>
<feature type="transmembrane region" description="Helical" evidence="13">
    <location>
        <begin position="62"/>
        <end position="82"/>
    </location>
</feature>
<dbReference type="CDD" id="cd04590">
    <property type="entry name" value="CBS_pair_CorC_HlyC_assoc"/>
    <property type="match status" value="1"/>
</dbReference>
<dbReference type="PANTHER" id="PTHR22777:SF32">
    <property type="entry name" value="UPF0053 INNER MEMBRANE PROTEIN YFJD"/>
    <property type="match status" value="1"/>
</dbReference>
<proteinExistence type="inferred from homology"/>